<gene>
    <name evidence="1" type="ORF">XAT740_LOCUS4552</name>
</gene>
<sequence length="369" mass="38418">MMKKASAPFNPFQSIGLVAVVGTIFALVITGTALGLGLGIGLHNGDQNLTLVTSTTISTSVTTASVSTTTSTILSTYQGSLSNSSAVYGGVNQSTTNYTFEAIQVYTNTTGTYTFTGTSGSNLQLYGYLYNGTFVPTNPQTNLITKSDSSSGSSFQFNLTSAITSFTEYILLVTSANQTSTGSFNITASGPGTILFTRRNVYSQFVNYGNTFNSGTDQATNGSVYINLNNPVTGVDGTVITGYVSQVSMAFSVAPNATGGLIYIYVMNRTATTLTFTPSGFYQIPSTSLSSTTGIQTVNLPRNQLPVNTGQYVGVGQSSGGGSLASVQNQNSASIVTSNFTSLPVATYTNVTNGVAFQYQIYTAGAVYG</sequence>
<protein>
    <submittedName>
        <fullName evidence="1">Uncharacterized protein</fullName>
    </submittedName>
</protein>
<comment type="caution">
    <text evidence="1">The sequence shown here is derived from an EMBL/GenBank/DDBJ whole genome shotgun (WGS) entry which is preliminary data.</text>
</comment>
<keyword evidence="2" id="KW-1185">Reference proteome</keyword>
<organism evidence="1 2">
    <name type="scientific">Adineta ricciae</name>
    <name type="common">Rotifer</name>
    <dbReference type="NCBI Taxonomy" id="249248"/>
    <lineage>
        <taxon>Eukaryota</taxon>
        <taxon>Metazoa</taxon>
        <taxon>Spiralia</taxon>
        <taxon>Gnathifera</taxon>
        <taxon>Rotifera</taxon>
        <taxon>Eurotatoria</taxon>
        <taxon>Bdelloidea</taxon>
        <taxon>Adinetida</taxon>
        <taxon>Adinetidae</taxon>
        <taxon>Adineta</taxon>
    </lineage>
</organism>
<dbReference type="EMBL" id="CAJNOR010000188">
    <property type="protein sequence ID" value="CAF0832831.1"/>
    <property type="molecule type" value="Genomic_DNA"/>
</dbReference>
<dbReference type="AlphaFoldDB" id="A0A813V5X5"/>
<dbReference type="Proteomes" id="UP000663828">
    <property type="component" value="Unassembled WGS sequence"/>
</dbReference>
<reference evidence="1" key="1">
    <citation type="submission" date="2021-02" db="EMBL/GenBank/DDBJ databases">
        <authorList>
            <person name="Nowell W R."/>
        </authorList>
    </citation>
    <scope>NUCLEOTIDE SEQUENCE</scope>
</reference>
<proteinExistence type="predicted"/>
<evidence type="ECO:0000313" key="2">
    <source>
        <dbReference type="Proteomes" id="UP000663828"/>
    </source>
</evidence>
<accession>A0A813V5X5</accession>
<name>A0A813V5X5_ADIRI</name>
<evidence type="ECO:0000313" key="1">
    <source>
        <dbReference type="EMBL" id="CAF0832831.1"/>
    </source>
</evidence>